<dbReference type="Pfam" id="PF09339">
    <property type="entry name" value="HTH_IclR"/>
    <property type="match status" value="1"/>
</dbReference>
<dbReference type="GO" id="GO:0003677">
    <property type="term" value="F:DNA binding"/>
    <property type="evidence" value="ECO:0007669"/>
    <property type="project" value="UniProtKB-KW"/>
</dbReference>
<evidence type="ECO:0000256" key="4">
    <source>
        <dbReference type="SAM" id="MobiDB-lite"/>
    </source>
</evidence>
<gene>
    <name evidence="7" type="ORF">SHKM778_31450</name>
</gene>
<keyword evidence="1" id="KW-0805">Transcription regulation</keyword>
<name>A0AAT9HHV4_9ACTN</name>
<dbReference type="InterPro" id="IPR005471">
    <property type="entry name" value="Tscrpt_reg_IclR_N"/>
</dbReference>
<evidence type="ECO:0000256" key="2">
    <source>
        <dbReference type="ARBA" id="ARBA00023125"/>
    </source>
</evidence>
<keyword evidence="3" id="KW-0804">Transcription</keyword>
<dbReference type="SUPFAM" id="SSF46785">
    <property type="entry name" value="Winged helix' DNA-binding domain"/>
    <property type="match status" value="1"/>
</dbReference>
<dbReference type="GO" id="GO:0045892">
    <property type="term" value="P:negative regulation of DNA-templated transcription"/>
    <property type="evidence" value="ECO:0007669"/>
    <property type="project" value="TreeGrafter"/>
</dbReference>
<sequence>MPTSSASTTDSARSASGGVQSLERAFDLLERMADAGGEVGLSELSASSGLPLPTIHRLMRTLVSCGYVRQQPNRRYALGPRLIRLGESASRLLGTWARPYLARLVEETGETANMALLDGDEVVYVAQVPSKHSMRMFTEVGRRVLPHSTGVGKALLAGFPPEEVRALLGRTGMPAATEKTITTPDGFLTALEDVRRLGYAMDDNEQEIGVRCLAVPVPDSPRRPRSPSRPGGAGHGVGEGTDRTDAPAGRGGTLRGTQHRPRHLSGVRVRRVATGRTGPPPHAVRVRPAPARSPSRSRPRSAAGAPQPGNVGVASGGQAGQRGEFLLGDTPVPELADGRRVGGVTGTRRNAAP</sequence>
<dbReference type="GO" id="GO:0003700">
    <property type="term" value="F:DNA-binding transcription factor activity"/>
    <property type="evidence" value="ECO:0007669"/>
    <property type="project" value="TreeGrafter"/>
</dbReference>
<dbReference type="SUPFAM" id="SSF55781">
    <property type="entry name" value="GAF domain-like"/>
    <property type="match status" value="1"/>
</dbReference>
<dbReference type="Pfam" id="PF01614">
    <property type="entry name" value="IclR_C"/>
    <property type="match status" value="1"/>
</dbReference>
<dbReference type="AlphaFoldDB" id="A0AAT9HHV4"/>
<dbReference type="PROSITE" id="PS51077">
    <property type="entry name" value="HTH_ICLR"/>
    <property type="match status" value="1"/>
</dbReference>
<dbReference type="FunFam" id="1.10.10.10:FF:000439">
    <property type="entry name" value="IclR family transcriptional regulator"/>
    <property type="match status" value="1"/>
</dbReference>
<accession>A0AAT9HHV4</accession>
<feature type="domain" description="IclR-ED" evidence="6">
    <location>
        <begin position="81"/>
        <end position="267"/>
    </location>
</feature>
<dbReference type="Gene3D" id="3.30.450.40">
    <property type="match status" value="1"/>
</dbReference>
<dbReference type="Gene3D" id="1.10.10.10">
    <property type="entry name" value="Winged helix-like DNA-binding domain superfamily/Winged helix DNA-binding domain"/>
    <property type="match status" value="1"/>
</dbReference>
<feature type="domain" description="HTH iclR-type" evidence="5">
    <location>
        <begin position="19"/>
        <end position="80"/>
    </location>
</feature>
<dbReference type="PANTHER" id="PTHR30136:SF24">
    <property type="entry name" value="HTH-TYPE TRANSCRIPTIONAL REPRESSOR ALLR"/>
    <property type="match status" value="1"/>
</dbReference>
<dbReference type="InterPro" id="IPR050707">
    <property type="entry name" value="HTH_MetabolicPath_Reg"/>
</dbReference>
<proteinExistence type="predicted"/>
<keyword evidence="2" id="KW-0238">DNA-binding</keyword>
<dbReference type="PANTHER" id="PTHR30136">
    <property type="entry name" value="HELIX-TURN-HELIX TRANSCRIPTIONAL REGULATOR, ICLR FAMILY"/>
    <property type="match status" value="1"/>
</dbReference>
<evidence type="ECO:0000256" key="3">
    <source>
        <dbReference type="ARBA" id="ARBA00023163"/>
    </source>
</evidence>
<dbReference type="SMART" id="SM00346">
    <property type="entry name" value="HTH_ICLR"/>
    <property type="match status" value="1"/>
</dbReference>
<protein>
    <recommendedName>
        <fullName evidence="8">IclR family transcriptional regulator</fullName>
    </recommendedName>
</protein>
<dbReference type="PROSITE" id="PS51078">
    <property type="entry name" value="ICLR_ED"/>
    <property type="match status" value="1"/>
</dbReference>
<evidence type="ECO:0000259" key="6">
    <source>
        <dbReference type="PROSITE" id="PS51078"/>
    </source>
</evidence>
<dbReference type="InterPro" id="IPR036390">
    <property type="entry name" value="WH_DNA-bd_sf"/>
</dbReference>
<dbReference type="InterPro" id="IPR029016">
    <property type="entry name" value="GAF-like_dom_sf"/>
</dbReference>
<feature type="region of interest" description="Disordered" evidence="4">
    <location>
        <begin position="214"/>
        <end position="353"/>
    </location>
</feature>
<evidence type="ECO:0000256" key="1">
    <source>
        <dbReference type="ARBA" id="ARBA00023015"/>
    </source>
</evidence>
<feature type="compositionally biased region" description="Basic residues" evidence="4">
    <location>
        <begin position="257"/>
        <end position="273"/>
    </location>
</feature>
<reference evidence="7" key="1">
    <citation type="submission" date="2024-06" db="EMBL/GenBank/DDBJ databases">
        <authorList>
            <consortium name="consrtm"/>
            <person name="Uemura M."/>
            <person name="Terahara T."/>
        </authorList>
    </citation>
    <scope>NUCLEOTIDE SEQUENCE</scope>
    <source>
        <strain evidence="7">KM77-8</strain>
    </source>
</reference>
<evidence type="ECO:0008006" key="8">
    <source>
        <dbReference type="Google" id="ProtNLM"/>
    </source>
</evidence>
<dbReference type="InterPro" id="IPR036388">
    <property type="entry name" value="WH-like_DNA-bd_sf"/>
</dbReference>
<reference evidence="7" key="2">
    <citation type="submission" date="2024-07" db="EMBL/GenBank/DDBJ databases">
        <title>Streptomyces haneummycinica sp. nov., a new antibiotic-producing actinobacterium isolated from marine sediment.</title>
        <authorList>
            <person name="Uemura M."/>
            <person name="Hamada M."/>
            <person name="Hirano S."/>
            <person name="Kobayashi K."/>
            <person name="Ohshiro T."/>
            <person name="Kobayashi T."/>
            <person name="Terahara T."/>
        </authorList>
    </citation>
    <scope>NUCLEOTIDE SEQUENCE</scope>
    <source>
        <strain evidence="7">KM77-8</strain>
    </source>
</reference>
<evidence type="ECO:0000313" key="7">
    <source>
        <dbReference type="EMBL" id="BFO16757.1"/>
    </source>
</evidence>
<dbReference type="EMBL" id="AP035768">
    <property type="protein sequence ID" value="BFO16757.1"/>
    <property type="molecule type" value="Genomic_DNA"/>
</dbReference>
<evidence type="ECO:0000259" key="5">
    <source>
        <dbReference type="PROSITE" id="PS51077"/>
    </source>
</evidence>
<organism evidence="7">
    <name type="scientific">Streptomyces haneummycinicus</name>
    <dbReference type="NCBI Taxonomy" id="3074435"/>
    <lineage>
        <taxon>Bacteria</taxon>
        <taxon>Bacillati</taxon>
        <taxon>Actinomycetota</taxon>
        <taxon>Actinomycetes</taxon>
        <taxon>Kitasatosporales</taxon>
        <taxon>Streptomycetaceae</taxon>
        <taxon>Streptomyces</taxon>
    </lineage>
</organism>
<dbReference type="InterPro" id="IPR014757">
    <property type="entry name" value="Tscrpt_reg_IclR_C"/>
</dbReference>
<feature type="compositionally biased region" description="Low complexity" evidence="4">
    <location>
        <begin position="286"/>
        <end position="306"/>
    </location>
</feature>